<feature type="compositionally biased region" description="Polar residues" evidence="1">
    <location>
        <begin position="209"/>
        <end position="227"/>
    </location>
</feature>
<evidence type="ECO:0000256" key="1">
    <source>
        <dbReference type="SAM" id="MobiDB-lite"/>
    </source>
</evidence>
<sequence>MDPEKAERLSRLQMEDLGTARREHISTVDDKKVKEARLEDIEATRLSNQPGTQAQRLAQQNQQQLTEWKNVFQKLSDTNDLENLDDLLNGQSHRLKLSAALHGAGAYGNNNNSSRATTDYPKLSETLVAAPTRTGKPRGRGGGIFGTRSRTGARVISVRIPSSASHDASSSKPGHHIPQASGARKASLDPALNGNNNDFFSKGRERQVQNKTQNQVGKNKGNGTRNPTPAVVKTRRPIGDNLPRFLSPPERFLAEARKILHTRASEAVPAVAKNDSNLSRNTPKLPLQESRAAQEKDVACSTQVIAKTSAPPLSEEKPVTIPTPTKAPNESRMAPPDTAKVTRSPKVANITPVDQDGKPTSMNFKIAKEDQSTSEPVSEQSQAKEKPQMVIPAPKLSLPSSPSENWGLNKIPDNIEEVLLDLSSTPPSKDSLANNDSPVLSPSLQDLKGLDFKQSPSDTPKTPFPHPPQRRLEFENLPNDMVSNGKSSALTHALEEETPDNYQRAIELLCELMALTSLSEQNRGRLEECKADLDAKLQTIQQTPMLSPISPGPSAENITKPDISLTDSQDQGSCSPPSRLDVTAAPFTPSTPDVSFTPTHARPRSASFAIHLGHIFGDHLLPGRLEHQGSLQIDEAHIFGNHLLPGRRQVSGTPHPLPFL</sequence>
<organism evidence="2">
    <name type="scientific">Petromyces alliaceus</name>
    <name type="common">Aspergillus alliaceus</name>
    <dbReference type="NCBI Taxonomy" id="209559"/>
    <lineage>
        <taxon>Eukaryota</taxon>
        <taxon>Fungi</taxon>
        <taxon>Dikarya</taxon>
        <taxon>Ascomycota</taxon>
        <taxon>Pezizomycotina</taxon>
        <taxon>Eurotiomycetes</taxon>
        <taxon>Eurotiomycetidae</taxon>
        <taxon>Eurotiales</taxon>
        <taxon>Aspergillaceae</taxon>
        <taxon>Aspergillus</taxon>
        <taxon>Aspergillus subgen. Circumdati</taxon>
    </lineage>
</organism>
<feature type="compositionally biased region" description="Polar residues" evidence="1">
    <location>
        <begin position="565"/>
        <end position="576"/>
    </location>
</feature>
<feature type="region of interest" description="Disordered" evidence="1">
    <location>
        <begin position="161"/>
        <end position="244"/>
    </location>
</feature>
<gene>
    <name evidence="2" type="ORF">BDV23DRAFT_183340</name>
</gene>
<proteinExistence type="predicted"/>
<dbReference type="Proteomes" id="UP000326877">
    <property type="component" value="Unassembled WGS sequence"/>
</dbReference>
<accession>A0A5N7C934</accession>
<name>A0A5N7C934_PETAA</name>
<dbReference type="EMBL" id="ML735253">
    <property type="protein sequence ID" value="KAE8390625.1"/>
    <property type="molecule type" value="Genomic_DNA"/>
</dbReference>
<reference evidence="2" key="1">
    <citation type="submission" date="2019-04" db="EMBL/GenBank/DDBJ databases">
        <title>Friends and foes A comparative genomics studyof 23 Aspergillus species from section Flavi.</title>
        <authorList>
            <consortium name="DOE Joint Genome Institute"/>
            <person name="Kjaerbolling I."/>
            <person name="Vesth T."/>
            <person name="Frisvad J.C."/>
            <person name="Nybo J.L."/>
            <person name="Theobald S."/>
            <person name="Kildgaard S."/>
            <person name="Isbrandt T."/>
            <person name="Kuo A."/>
            <person name="Sato A."/>
            <person name="Lyhne E.K."/>
            <person name="Kogle M.E."/>
            <person name="Wiebenga A."/>
            <person name="Kun R.S."/>
            <person name="Lubbers R.J."/>
            <person name="Makela M.R."/>
            <person name="Barry K."/>
            <person name="Chovatia M."/>
            <person name="Clum A."/>
            <person name="Daum C."/>
            <person name="Haridas S."/>
            <person name="He G."/>
            <person name="LaButti K."/>
            <person name="Lipzen A."/>
            <person name="Mondo S."/>
            <person name="Riley R."/>
            <person name="Salamov A."/>
            <person name="Simmons B.A."/>
            <person name="Magnuson J.K."/>
            <person name="Henrissat B."/>
            <person name="Mortensen U.H."/>
            <person name="Larsen T.O."/>
            <person name="Devries R.P."/>
            <person name="Grigoriev I.V."/>
            <person name="Machida M."/>
            <person name="Baker S.E."/>
            <person name="Andersen M.R."/>
        </authorList>
    </citation>
    <scope>NUCLEOTIDE SEQUENCE [LARGE SCALE GENOMIC DNA]</scope>
    <source>
        <strain evidence="2">IBT 14317</strain>
    </source>
</reference>
<feature type="compositionally biased region" description="Polar residues" evidence="1">
    <location>
        <begin position="588"/>
        <end position="598"/>
    </location>
</feature>
<dbReference type="OrthoDB" id="5372553at2759"/>
<feature type="compositionally biased region" description="Polar residues" evidence="1">
    <location>
        <begin position="426"/>
        <end position="444"/>
    </location>
</feature>
<feature type="region of interest" description="Disordered" evidence="1">
    <location>
        <begin position="367"/>
        <end position="405"/>
    </location>
</feature>
<feature type="region of interest" description="Disordered" evidence="1">
    <location>
        <begin position="275"/>
        <end position="343"/>
    </location>
</feature>
<protein>
    <submittedName>
        <fullName evidence="2">Uncharacterized protein</fullName>
    </submittedName>
</protein>
<dbReference type="AlphaFoldDB" id="A0A5N7C934"/>
<evidence type="ECO:0000313" key="2">
    <source>
        <dbReference type="EMBL" id="KAE8390625.1"/>
    </source>
</evidence>
<feature type="region of interest" description="Disordered" evidence="1">
    <location>
        <begin position="1"/>
        <end position="21"/>
    </location>
</feature>
<feature type="region of interest" description="Disordered" evidence="1">
    <location>
        <begin position="426"/>
        <end position="469"/>
    </location>
</feature>
<feature type="compositionally biased region" description="Low complexity" evidence="1">
    <location>
        <begin position="162"/>
        <end position="171"/>
    </location>
</feature>
<feature type="region of interest" description="Disordered" evidence="1">
    <location>
        <begin position="543"/>
        <end position="600"/>
    </location>
</feature>
<feature type="compositionally biased region" description="Low complexity" evidence="1">
    <location>
        <begin position="392"/>
        <end position="403"/>
    </location>
</feature>